<protein>
    <submittedName>
        <fullName evidence="2">Putative salivary lipocalin</fullName>
    </submittedName>
</protein>
<dbReference type="InterPro" id="IPR002970">
    <property type="entry name" value="Tick_his-bd"/>
</dbReference>
<dbReference type="AlphaFoldDB" id="A0A6B0V207"/>
<dbReference type="Pfam" id="PF02098">
    <property type="entry name" value="His_binding"/>
    <property type="match status" value="1"/>
</dbReference>
<sequence length="185" mass="21827">MTMWLLFFFLSTTVDATTNPPWNKSEYETMQNLTNVVGREYTTYFVYAGTFDDDVLIKRPVVCLLMRMANLFGVSGIAYRTYREQLKERQQIMDLYLTLKKDDGYDVYNYMNLEDAEEAEDLGAMHLVYTDYTVCSLFYYDKTGDYELWLYNKPDEVASPCELLLALLWDKSTHVYYTKNCTDIK</sequence>
<dbReference type="EMBL" id="GIFC01013295">
    <property type="protein sequence ID" value="MXU95378.1"/>
    <property type="molecule type" value="Transcribed_RNA"/>
</dbReference>
<dbReference type="GO" id="GO:0043176">
    <property type="term" value="F:amine binding"/>
    <property type="evidence" value="ECO:0007669"/>
    <property type="project" value="InterPro"/>
</dbReference>
<accession>A0A6B0V207</accession>
<dbReference type="Gene3D" id="2.40.128.20">
    <property type="match status" value="1"/>
</dbReference>
<evidence type="ECO:0000313" key="2">
    <source>
        <dbReference type="EMBL" id="MXU95378.1"/>
    </source>
</evidence>
<reference evidence="2" key="1">
    <citation type="submission" date="2019-12" db="EMBL/GenBank/DDBJ databases">
        <title>An insight into the sialome of adult female Ixodes ricinus ticks feeding for 6 days.</title>
        <authorList>
            <person name="Perner J."/>
            <person name="Ribeiro J.M.C."/>
        </authorList>
    </citation>
    <scope>NUCLEOTIDE SEQUENCE</scope>
    <source>
        <strain evidence="2">Semi-engorged</strain>
        <tissue evidence="2">Salivary glands</tissue>
    </source>
</reference>
<organism evidence="2">
    <name type="scientific">Ixodes ricinus</name>
    <name type="common">Common tick</name>
    <name type="synonym">Acarus ricinus</name>
    <dbReference type="NCBI Taxonomy" id="34613"/>
    <lineage>
        <taxon>Eukaryota</taxon>
        <taxon>Metazoa</taxon>
        <taxon>Ecdysozoa</taxon>
        <taxon>Arthropoda</taxon>
        <taxon>Chelicerata</taxon>
        <taxon>Arachnida</taxon>
        <taxon>Acari</taxon>
        <taxon>Parasitiformes</taxon>
        <taxon>Ixodida</taxon>
        <taxon>Ixodoidea</taxon>
        <taxon>Ixodidae</taxon>
        <taxon>Ixodinae</taxon>
        <taxon>Ixodes</taxon>
    </lineage>
</organism>
<name>A0A6B0V207_IXORI</name>
<evidence type="ECO:0000256" key="1">
    <source>
        <dbReference type="SAM" id="SignalP"/>
    </source>
</evidence>
<feature type="signal peptide" evidence="1">
    <location>
        <begin position="1"/>
        <end position="16"/>
    </location>
</feature>
<feature type="chain" id="PRO_5025682607" evidence="1">
    <location>
        <begin position="17"/>
        <end position="185"/>
    </location>
</feature>
<dbReference type="InterPro" id="IPR012674">
    <property type="entry name" value="Calycin"/>
</dbReference>
<dbReference type="GO" id="GO:0030682">
    <property type="term" value="P:symbiont-mediated perturbation of host defenses"/>
    <property type="evidence" value="ECO:0007669"/>
    <property type="project" value="InterPro"/>
</dbReference>
<dbReference type="SUPFAM" id="SSF50814">
    <property type="entry name" value="Lipocalins"/>
    <property type="match status" value="1"/>
</dbReference>
<keyword evidence="1" id="KW-0732">Signal</keyword>
<proteinExistence type="predicted"/>